<keyword evidence="10 11" id="KW-0346">Stress response</keyword>
<evidence type="ECO:0000313" key="13">
    <source>
        <dbReference type="EMBL" id="TDT43286.1"/>
    </source>
</evidence>
<dbReference type="GO" id="GO:0005737">
    <property type="term" value="C:cytoplasm"/>
    <property type="evidence" value="ECO:0007669"/>
    <property type="project" value="UniProtKB-SubCell"/>
</dbReference>
<dbReference type="Gene3D" id="1.10.510.10">
    <property type="entry name" value="Transferase(Phosphotransferase) domain 1"/>
    <property type="match status" value="1"/>
</dbReference>
<evidence type="ECO:0000256" key="5">
    <source>
        <dbReference type="ARBA" id="ARBA00022723"/>
    </source>
</evidence>
<keyword evidence="9 11" id="KW-0460">Magnesium</keyword>
<dbReference type="NCBIfam" id="NF008738">
    <property type="entry name" value="PRK11768.1"/>
    <property type="match status" value="1"/>
</dbReference>
<dbReference type="EC" id="2.7.11.1" evidence="11"/>
<comment type="similarity">
    <text evidence="11">Belongs to the SrkA/RdoA protein kinase family.</text>
</comment>
<dbReference type="InterPro" id="IPR002575">
    <property type="entry name" value="Aminoglycoside_PTrfase"/>
</dbReference>
<evidence type="ECO:0000256" key="4">
    <source>
        <dbReference type="ARBA" id="ARBA00022679"/>
    </source>
</evidence>
<dbReference type="SUPFAM" id="SSF56112">
    <property type="entry name" value="Protein kinase-like (PK-like)"/>
    <property type="match status" value="1"/>
</dbReference>
<dbReference type="GO" id="GO:0000287">
    <property type="term" value="F:magnesium ion binding"/>
    <property type="evidence" value="ECO:0007669"/>
    <property type="project" value="UniProtKB-UniRule"/>
</dbReference>
<dbReference type="InterPro" id="IPR011009">
    <property type="entry name" value="Kinase-like_dom_sf"/>
</dbReference>
<dbReference type="GO" id="GO:0004674">
    <property type="term" value="F:protein serine/threonine kinase activity"/>
    <property type="evidence" value="ECO:0007669"/>
    <property type="project" value="UniProtKB-UniRule"/>
</dbReference>
<keyword evidence="14" id="KW-1185">Reference proteome</keyword>
<dbReference type="Gene3D" id="1.20.1270.170">
    <property type="match status" value="1"/>
</dbReference>
<keyword evidence="7 11" id="KW-0418">Kinase</keyword>
<keyword evidence="5 11" id="KW-0479">Metal-binding</keyword>
<dbReference type="InterPro" id="IPR032882">
    <property type="entry name" value="SrkA/RdoA"/>
</dbReference>
<dbReference type="PANTHER" id="PTHR39573">
    <property type="entry name" value="STRESS RESPONSE KINASE A"/>
    <property type="match status" value="1"/>
</dbReference>
<comment type="caution">
    <text evidence="13">The sequence shown here is derived from an EMBL/GenBank/DDBJ whole genome shotgun (WGS) entry which is preliminary data.</text>
</comment>
<comment type="subcellular location">
    <subcellularLocation>
        <location evidence="11">Cytoplasm</location>
    </subcellularLocation>
</comment>
<keyword evidence="2 11" id="KW-0723">Serine/threonine-protein kinase</keyword>
<comment type="function">
    <text evidence="11">A protein kinase that phosphorylates Ser and Thr residues. Probably acts to suppress the effects of stress linked to accumulation of reactive oxygen species. Probably involved in the extracytoplasmic stress response.</text>
</comment>
<comment type="cofactor">
    <cofactor evidence="11">
        <name>Mg(2+)</name>
        <dbReference type="ChEBI" id="CHEBI:18420"/>
    </cofactor>
</comment>
<keyword evidence="6 11" id="KW-0547">Nucleotide-binding</keyword>
<feature type="binding site" evidence="11">
    <location>
        <position position="221"/>
    </location>
    <ligand>
        <name>Mg(2+)</name>
        <dbReference type="ChEBI" id="CHEBI:18420"/>
    </ligand>
</feature>
<dbReference type="Pfam" id="PF01636">
    <property type="entry name" value="APH"/>
    <property type="match status" value="1"/>
</dbReference>
<evidence type="ECO:0000313" key="14">
    <source>
        <dbReference type="Proteomes" id="UP000295830"/>
    </source>
</evidence>
<evidence type="ECO:0000256" key="1">
    <source>
        <dbReference type="ARBA" id="ARBA00022490"/>
    </source>
</evidence>
<evidence type="ECO:0000256" key="6">
    <source>
        <dbReference type="ARBA" id="ARBA00022741"/>
    </source>
</evidence>
<gene>
    <name evidence="11" type="primary">srkA</name>
    <name evidence="13" type="ORF">DES49_1100</name>
</gene>
<comment type="subunit">
    <text evidence="11">Monomer.</text>
</comment>
<evidence type="ECO:0000256" key="10">
    <source>
        <dbReference type="ARBA" id="ARBA00023016"/>
    </source>
</evidence>
<dbReference type="RefSeq" id="WP_133735364.1">
    <property type="nucleotide sequence ID" value="NZ_SOAX01000002.1"/>
</dbReference>
<evidence type="ECO:0000256" key="8">
    <source>
        <dbReference type="ARBA" id="ARBA00022840"/>
    </source>
</evidence>
<reference evidence="13 14" key="1">
    <citation type="submission" date="2019-03" db="EMBL/GenBank/DDBJ databases">
        <title>Genomic Encyclopedia of Type Strains, Phase IV (KMG-IV): sequencing the most valuable type-strain genomes for metagenomic binning, comparative biology and taxonomic classification.</title>
        <authorList>
            <person name="Goeker M."/>
        </authorList>
    </citation>
    <scope>NUCLEOTIDE SEQUENCE [LARGE SCALE GENOMIC DNA]</scope>
    <source>
        <strain evidence="13 14">DSM 15505</strain>
    </source>
</reference>
<dbReference type="Proteomes" id="UP000295830">
    <property type="component" value="Unassembled WGS sequence"/>
</dbReference>
<evidence type="ECO:0000256" key="11">
    <source>
        <dbReference type="HAMAP-Rule" id="MF_01497"/>
    </source>
</evidence>
<evidence type="ECO:0000256" key="9">
    <source>
        <dbReference type="ARBA" id="ARBA00022842"/>
    </source>
</evidence>
<protein>
    <recommendedName>
        <fullName evidence="11">Stress response kinase A</fullName>
        <ecNumber evidence="11">2.7.11.1</ecNumber>
    </recommendedName>
    <alternativeName>
        <fullName evidence="11">Serine/threonine-protein kinase SrkA</fullName>
    </alternativeName>
</protein>
<keyword evidence="8 11" id="KW-0067">ATP-binding</keyword>
<feature type="active site" evidence="11">
    <location>
        <position position="221"/>
    </location>
</feature>
<evidence type="ECO:0000256" key="7">
    <source>
        <dbReference type="ARBA" id="ARBA00022777"/>
    </source>
</evidence>
<feature type="domain" description="Aminoglycoside phosphotransferase" evidence="12">
    <location>
        <begin position="35"/>
        <end position="262"/>
    </location>
</feature>
<dbReference type="EMBL" id="SOAX01000002">
    <property type="protein sequence ID" value="TDT43286.1"/>
    <property type="molecule type" value="Genomic_DNA"/>
</dbReference>
<dbReference type="GO" id="GO:0005524">
    <property type="term" value="F:ATP binding"/>
    <property type="evidence" value="ECO:0007669"/>
    <property type="project" value="UniProtKB-UniRule"/>
</dbReference>
<evidence type="ECO:0000256" key="2">
    <source>
        <dbReference type="ARBA" id="ARBA00022527"/>
    </source>
</evidence>
<keyword evidence="3 11" id="KW-0597">Phosphoprotein</keyword>
<proteinExistence type="inferred from homology"/>
<comment type="catalytic activity">
    <reaction evidence="11">
        <text>L-seryl-[protein] + ATP = O-phospho-L-seryl-[protein] + ADP + H(+)</text>
        <dbReference type="Rhea" id="RHEA:17989"/>
        <dbReference type="Rhea" id="RHEA-COMP:9863"/>
        <dbReference type="Rhea" id="RHEA-COMP:11604"/>
        <dbReference type="ChEBI" id="CHEBI:15378"/>
        <dbReference type="ChEBI" id="CHEBI:29999"/>
        <dbReference type="ChEBI" id="CHEBI:30616"/>
        <dbReference type="ChEBI" id="CHEBI:83421"/>
        <dbReference type="ChEBI" id="CHEBI:456216"/>
        <dbReference type="EC" id="2.7.11.1"/>
    </reaction>
</comment>
<keyword evidence="1 11" id="KW-0963">Cytoplasm</keyword>
<feature type="active site" description="Proton acceptor" evidence="11">
    <location>
        <position position="204"/>
    </location>
</feature>
<comment type="catalytic activity">
    <reaction evidence="11">
        <text>L-threonyl-[protein] + ATP = O-phospho-L-threonyl-[protein] + ADP + H(+)</text>
        <dbReference type="Rhea" id="RHEA:46608"/>
        <dbReference type="Rhea" id="RHEA-COMP:11060"/>
        <dbReference type="Rhea" id="RHEA-COMP:11605"/>
        <dbReference type="ChEBI" id="CHEBI:15378"/>
        <dbReference type="ChEBI" id="CHEBI:30013"/>
        <dbReference type="ChEBI" id="CHEBI:30616"/>
        <dbReference type="ChEBI" id="CHEBI:61977"/>
        <dbReference type="ChEBI" id="CHEBI:456216"/>
        <dbReference type="EC" id="2.7.11.1"/>
    </reaction>
</comment>
<name>A0A4R7JYW9_9GAMM</name>
<dbReference type="GO" id="GO:0106310">
    <property type="term" value="F:protein serine kinase activity"/>
    <property type="evidence" value="ECO:0007669"/>
    <property type="project" value="RHEA"/>
</dbReference>
<evidence type="ECO:0000256" key="3">
    <source>
        <dbReference type="ARBA" id="ARBA00022553"/>
    </source>
</evidence>
<organism evidence="13 14">
    <name type="scientific">Halospina denitrificans</name>
    <dbReference type="NCBI Taxonomy" id="332522"/>
    <lineage>
        <taxon>Bacteria</taxon>
        <taxon>Pseudomonadati</taxon>
        <taxon>Pseudomonadota</taxon>
        <taxon>Gammaproteobacteria</taxon>
        <taxon>Halospina</taxon>
    </lineage>
</organism>
<feature type="site" description="ATP" evidence="11">
    <location>
        <position position="36"/>
    </location>
</feature>
<dbReference type="Gene3D" id="3.30.200.70">
    <property type="match status" value="1"/>
</dbReference>
<dbReference type="PANTHER" id="PTHR39573:SF1">
    <property type="entry name" value="STRESS RESPONSE KINASE A"/>
    <property type="match status" value="1"/>
</dbReference>
<dbReference type="HAMAP" id="MF_01497">
    <property type="entry name" value="SrkA_kinase"/>
    <property type="match status" value="1"/>
</dbReference>
<evidence type="ECO:0000259" key="12">
    <source>
        <dbReference type="Pfam" id="PF01636"/>
    </source>
</evidence>
<accession>A0A4R7JYW9</accession>
<feature type="binding site" evidence="11">
    <location>
        <position position="209"/>
    </location>
    <ligand>
        <name>Mg(2+)</name>
        <dbReference type="ChEBI" id="CHEBI:18420"/>
    </ligand>
</feature>
<keyword evidence="4 11" id="KW-0808">Transferase</keyword>
<dbReference type="AlphaFoldDB" id="A0A4R7JYW9"/>
<sequence length="331" mass="38074">MDESAHPYQHLTPDLVLDAVESCGFEVNGRLFPLNSYENRVYQVGIEDGTPLIAKFYRPERWSREQLLEEHSFVAELEEAEIPVVGAIKLANGGYLADYGGFTFALFPQRGGQAPDITLPDTLFRVGQWIGRIHQVGARSDFQARPTIDPVETIERGHRFVLESGFVPDDLRHPYQSLIRDLLTEIQRNLEEAGPVNSLRLHGDCHLGNILVREERILFVDFDDARQGPAIQDLWLMLSGDSAEQSLEMGELIEGYEQFNDFNPRERFLIEPLRTMRLINQAAWLAWRWDDPTFPMHFPWFGQPRFWSDHILMLREQLANLQQPPVSPPVV</sequence>
<dbReference type="OrthoDB" id="5392197at2"/>